<comment type="caution">
    <text evidence="1">The sequence shown here is derived from an EMBL/GenBank/DDBJ whole genome shotgun (WGS) entry which is preliminary data.</text>
</comment>
<keyword evidence="2" id="KW-1185">Reference proteome</keyword>
<protein>
    <submittedName>
        <fullName evidence="1">Uncharacterized protein</fullName>
    </submittedName>
</protein>
<evidence type="ECO:0000313" key="2">
    <source>
        <dbReference type="Proteomes" id="UP000537126"/>
    </source>
</evidence>
<reference evidence="1 2" key="1">
    <citation type="submission" date="2020-03" db="EMBL/GenBank/DDBJ databases">
        <title>Genomic Encyclopedia of Type Strains, Phase IV (KMG-IV): sequencing the most valuable type-strain genomes for metagenomic binning, comparative biology and taxonomic classification.</title>
        <authorList>
            <person name="Goeker M."/>
        </authorList>
    </citation>
    <scope>NUCLEOTIDE SEQUENCE [LARGE SCALE GENOMIC DNA]</scope>
    <source>
        <strain evidence="1 2">DSM 5718</strain>
    </source>
</reference>
<sequence length="36" mass="4269">MLPLPYGKINFYVLQQAYFFLQKKQKGFTAAKPFIE</sequence>
<dbReference type="EMBL" id="JAASRN010000003">
    <property type="protein sequence ID" value="NIK74560.1"/>
    <property type="molecule type" value="Genomic_DNA"/>
</dbReference>
<proteinExistence type="predicted"/>
<organism evidence="1 2">
    <name type="scientific">Thermonema lapsum</name>
    <dbReference type="NCBI Taxonomy" id="28195"/>
    <lineage>
        <taxon>Bacteria</taxon>
        <taxon>Pseudomonadati</taxon>
        <taxon>Bacteroidota</taxon>
        <taxon>Cytophagia</taxon>
        <taxon>Cytophagales</taxon>
        <taxon>Thermonemataceae</taxon>
        <taxon>Thermonema</taxon>
    </lineage>
</organism>
<accession>A0A846MTD1</accession>
<name>A0A846MTD1_9BACT</name>
<evidence type="ECO:0000313" key="1">
    <source>
        <dbReference type="EMBL" id="NIK74560.1"/>
    </source>
</evidence>
<gene>
    <name evidence="1" type="ORF">FHS56_002085</name>
</gene>
<dbReference type="Proteomes" id="UP000537126">
    <property type="component" value="Unassembled WGS sequence"/>
</dbReference>
<dbReference type="AlphaFoldDB" id="A0A846MTD1"/>